<proteinExistence type="predicted"/>
<sequence length="83" mass="9357">MVAKARGGVSLKVAAPVFEARLIKTLVQYLRWEGEEEEEGENFDDPRDGRRPRPDLYRDLSCCRQSAVAWFASRALQTGSLAD</sequence>
<evidence type="ECO:0000313" key="2">
    <source>
        <dbReference type="EMBL" id="TNN46120.1"/>
    </source>
</evidence>
<evidence type="ECO:0000313" key="3">
    <source>
        <dbReference type="Proteomes" id="UP000314294"/>
    </source>
</evidence>
<comment type="caution">
    <text evidence="2">The sequence shown here is derived from an EMBL/GenBank/DDBJ whole genome shotgun (WGS) entry which is preliminary data.</text>
</comment>
<dbReference type="AlphaFoldDB" id="A0A4Z2FYZ4"/>
<gene>
    <name evidence="2" type="ORF">EYF80_043666</name>
</gene>
<organism evidence="2 3">
    <name type="scientific">Liparis tanakae</name>
    <name type="common">Tanaka's snailfish</name>
    <dbReference type="NCBI Taxonomy" id="230148"/>
    <lineage>
        <taxon>Eukaryota</taxon>
        <taxon>Metazoa</taxon>
        <taxon>Chordata</taxon>
        <taxon>Craniata</taxon>
        <taxon>Vertebrata</taxon>
        <taxon>Euteleostomi</taxon>
        <taxon>Actinopterygii</taxon>
        <taxon>Neopterygii</taxon>
        <taxon>Teleostei</taxon>
        <taxon>Neoteleostei</taxon>
        <taxon>Acanthomorphata</taxon>
        <taxon>Eupercaria</taxon>
        <taxon>Perciformes</taxon>
        <taxon>Cottioidei</taxon>
        <taxon>Cottales</taxon>
        <taxon>Liparidae</taxon>
        <taxon>Liparis</taxon>
    </lineage>
</organism>
<dbReference type="EMBL" id="SRLO01000806">
    <property type="protein sequence ID" value="TNN46120.1"/>
    <property type="molecule type" value="Genomic_DNA"/>
</dbReference>
<name>A0A4Z2FYZ4_9TELE</name>
<protein>
    <submittedName>
        <fullName evidence="2">Uncharacterized protein</fullName>
    </submittedName>
</protein>
<accession>A0A4Z2FYZ4</accession>
<evidence type="ECO:0000256" key="1">
    <source>
        <dbReference type="SAM" id="MobiDB-lite"/>
    </source>
</evidence>
<reference evidence="2 3" key="1">
    <citation type="submission" date="2019-03" db="EMBL/GenBank/DDBJ databases">
        <title>First draft genome of Liparis tanakae, snailfish: a comprehensive survey of snailfish specific genes.</title>
        <authorList>
            <person name="Kim W."/>
            <person name="Song I."/>
            <person name="Jeong J.-H."/>
            <person name="Kim D."/>
            <person name="Kim S."/>
            <person name="Ryu S."/>
            <person name="Song J.Y."/>
            <person name="Lee S.K."/>
        </authorList>
    </citation>
    <scope>NUCLEOTIDE SEQUENCE [LARGE SCALE GENOMIC DNA]</scope>
    <source>
        <tissue evidence="2">Muscle</tissue>
    </source>
</reference>
<keyword evidence="3" id="KW-1185">Reference proteome</keyword>
<feature type="compositionally biased region" description="Acidic residues" evidence="1">
    <location>
        <begin position="34"/>
        <end position="43"/>
    </location>
</feature>
<dbReference type="Proteomes" id="UP000314294">
    <property type="component" value="Unassembled WGS sequence"/>
</dbReference>
<feature type="compositionally biased region" description="Basic and acidic residues" evidence="1">
    <location>
        <begin position="44"/>
        <end position="55"/>
    </location>
</feature>
<feature type="region of interest" description="Disordered" evidence="1">
    <location>
        <begin position="34"/>
        <end position="55"/>
    </location>
</feature>